<dbReference type="InterPro" id="IPR011250">
    <property type="entry name" value="OMP/PagP_B-barrel"/>
</dbReference>
<dbReference type="InterPro" id="IPR027385">
    <property type="entry name" value="Beta-barrel_OMP"/>
</dbReference>
<keyword evidence="4" id="KW-1185">Reference proteome</keyword>
<sequence length="222" mass="24040">MCSSPGRSMAMKTMLLTILMLCWPISGWTFDGTFYTQVNAGAGLLNDADNSSADGTFITESDPGVMASLSLGYALPESSAYHGGRVEIEAAWRQNAVDKVEFAEGKFAGDGDITAWSLLLCSYGERRNRTPWTPYFGAGLGIASISLDTVTVAGSPLADDDDLVLAYQVGLGVDYEFSPRWKLDLGYRYFGTTSPSFKDATGEEFDGEYDNHSFMVGLRASF</sequence>
<comment type="caution">
    <text evidence="3">The sequence shown here is derived from an EMBL/GenBank/DDBJ whole genome shotgun (WGS) entry which is preliminary data.</text>
</comment>
<dbReference type="Proteomes" id="UP000193136">
    <property type="component" value="Unassembled WGS sequence"/>
</dbReference>
<name>A0A1X0Y1W6_9BACT</name>
<dbReference type="AlphaFoldDB" id="A0A1X0Y1W6"/>
<dbReference type="Pfam" id="PF13505">
    <property type="entry name" value="OMP_b-brl"/>
    <property type="match status" value="1"/>
</dbReference>
<dbReference type="Gene3D" id="2.40.160.20">
    <property type="match status" value="1"/>
</dbReference>
<proteinExistence type="predicted"/>
<evidence type="ECO:0000259" key="2">
    <source>
        <dbReference type="Pfam" id="PF13505"/>
    </source>
</evidence>
<dbReference type="EMBL" id="NAAD01000013">
    <property type="protein sequence ID" value="ORJ59072.1"/>
    <property type="molecule type" value="Genomic_DNA"/>
</dbReference>
<gene>
    <name evidence="3" type="ORF">B5V00_10915</name>
</gene>
<organism evidence="3 4">
    <name type="scientific">Geothermobacter hydrogeniphilus</name>
    <dbReference type="NCBI Taxonomy" id="1969733"/>
    <lineage>
        <taxon>Bacteria</taxon>
        <taxon>Pseudomonadati</taxon>
        <taxon>Thermodesulfobacteriota</taxon>
        <taxon>Desulfuromonadia</taxon>
        <taxon>Desulfuromonadales</taxon>
        <taxon>Geothermobacteraceae</taxon>
        <taxon>Geothermobacter</taxon>
    </lineage>
</organism>
<accession>A0A1X0Y1W6</accession>
<dbReference type="OrthoDB" id="5451288at2"/>
<evidence type="ECO:0000313" key="4">
    <source>
        <dbReference type="Proteomes" id="UP000193136"/>
    </source>
</evidence>
<evidence type="ECO:0000256" key="1">
    <source>
        <dbReference type="ARBA" id="ARBA00022729"/>
    </source>
</evidence>
<keyword evidence="1" id="KW-0732">Signal</keyword>
<feature type="domain" description="Outer membrane protein beta-barrel" evidence="2">
    <location>
        <begin position="33"/>
        <end position="222"/>
    </location>
</feature>
<reference evidence="3 4" key="1">
    <citation type="submission" date="2017-03" db="EMBL/GenBank/DDBJ databases">
        <title>Genome sequence of Geothermobacter sp. EPR-M, Deep-Sea Iron Reducer.</title>
        <authorList>
            <person name="Tully B."/>
            <person name="Savalia P."/>
            <person name="Abuyen K."/>
            <person name="Baughan C."/>
            <person name="Romero E."/>
            <person name="Ronkowski C."/>
            <person name="Torres B."/>
            <person name="Tremblay J."/>
            <person name="Trujillo A."/>
            <person name="Tyler M."/>
            <person name="Perez-Rodriguez I."/>
            <person name="Amend J."/>
        </authorList>
    </citation>
    <scope>NUCLEOTIDE SEQUENCE [LARGE SCALE GENOMIC DNA]</scope>
    <source>
        <strain evidence="3 4">EPR-M</strain>
    </source>
</reference>
<dbReference type="SUPFAM" id="SSF56925">
    <property type="entry name" value="OMPA-like"/>
    <property type="match status" value="1"/>
</dbReference>
<evidence type="ECO:0000313" key="3">
    <source>
        <dbReference type="EMBL" id="ORJ59072.1"/>
    </source>
</evidence>
<dbReference type="STRING" id="1969733.B5V00_10915"/>
<protein>
    <recommendedName>
        <fullName evidence="2">Outer membrane protein beta-barrel domain-containing protein</fullName>
    </recommendedName>
</protein>